<dbReference type="EMBL" id="CADIKZ010000002">
    <property type="protein sequence ID" value="CAB3837620.1"/>
    <property type="molecule type" value="Genomic_DNA"/>
</dbReference>
<feature type="domain" description="Thioredoxin" evidence="2">
    <location>
        <begin position="39"/>
        <end position="179"/>
    </location>
</feature>
<keyword evidence="4" id="KW-1185">Reference proteome</keyword>
<dbReference type="InterPro" id="IPR013766">
    <property type="entry name" value="Thioredoxin_domain"/>
</dbReference>
<dbReference type="Pfam" id="PF00578">
    <property type="entry name" value="AhpC-TSA"/>
    <property type="match status" value="1"/>
</dbReference>
<evidence type="ECO:0000259" key="2">
    <source>
        <dbReference type="PROSITE" id="PS51352"/>
    </source>
</evidence>
<evidence type="ECO:0000313" key="4">
    <source>
        <dbReference type="Proteomes" id="UP000494203"/>
    </source>
</evidence>
<dbReference type="AlphaFoldDB" id="A0A6S7C9N7"/>
<feature type="chain" id="PRO_5028867782" evidence="1">
    <location>
        <begin position="22"/>
        <end position="183"/>
    </location>
</feature>
<feature type="signal peptide" evidence="1">
    <location>
        <begin position="1"/>
        <end position="21"/>
    </location>
</feature>
<dbReference type="SUPFAM" id="SSF52833">
    <property type="entry name" value="Thioredoxin-like"/>
    <property type="match status" value="1"/>
</dbReference>
<dbReference type="GO" id="GO:0016491">
    <property type="term" value="F:oxidoreductase activity"/>
    <property type="evidence" value="ECO:0007669"/>
    <property type="project" value="InterPro"/>
</dbReference>
<dbReference type="Gene3D" id="3.40.30.10">
    <property type="entry name" value="Glutaredoxin"/>
    <property type="match status" value="1"/>
</dbReference>
<organism evidence="3 4">
    <name type="scientific">Achromobacter pulmonis</name>
    <dbReference type="NCBI Taxonomy" id="1389932"/>
    <lineage>
        <taxon>Bacteria</taxon>
        <taxon>Pseudomonadati</taxon>
        <taxon>Pseudomonadota</taxon>
        <taxon>Betaproteobacteria</taxon>
        <taxon>Burkholderiales</taxon>
        <taxon>Alcaligenaceae</taxon>
        <taxon>Achromobacter</taxon>
    </lineage>
</organism>
<dbReference type="RefSeq" id="WP_175140246.1">
    <property type="nucleotide sequence ID" value="NZ_CADIKZ010000002.1"/>
</dbReference>
<gene>
    <name evidence="3" type="primary">resA_2</name>
    <name evidence="3" type="ORF">LMG26788_01085</name>
</gene>
<dbReference type="InterPro" id="IPR036249">
    <property type="entry name" value="Thioredoxin-like_sf"/>
</dbReference>
<dbReference type="CDD" id="cd02966">
    <property type="entry name" value="TlpA_like_family"/>
    <property type="match status" value="1"/>
</dbReference>
<evidence type="ECO:0000313" key="3">
    <source>
        <dbReference type="EMBL" id="CAB3837620.1"/>
    </source>
</evidence>
<proteinExistence type="predicted"/>
<dbReference type="PROSITE" id="PS51352">
    <property type="entry name" value="THIOREDOXIN_2"/>
    <property type="match status" value="1"/>
</dbReference>
<dbReference type="Proteomes" id="UP000494203">
    <property type="component" value="Unassembled WGS sequence"/>
</dbReference>
<sequence>MASRRLLLQSALSLAALPAWARAAASDSALKAATGPDWAPWTPPTPPLVLPDLSGREQKLAAWRGNVVIVSFWATWCDPCRDEIPLMSAMAKRHREEGLRLVAVNVGEALGKITTFLAKWPIAGTVLHDRNSTTSRKWNAAGLPANYLVDRSGSIRHWHLGALDWQAENINRVVTRMLRAAPR</sequence>
<evidence type="ECO:0000256" key="1">
    <source>
        <dbReference type="SAM" id="SignalP"/>
    </source>
</evidence>
<dbReference type="InterPro" id="IPR050553">
    <property type="entry name" value="Thioredoxin_ResA/DsbE_sf"/>
</dbReference>
<dbReference type="InterPro" id="IPR000866">
    <property type="entry name" value="AhpC/TSA"/>
</dbReference>
<accession>A0A6S7C9N7</accession>
<keyword evidence="1" id="KW-0732">Signal</keyword>
<dbReference type="GO" id="GO:0016209">
    <property type="term" value="F:antioxidant activity"/>
    <property type="evidence" value="ECO:0007669"/>
    <property type="project" value="InterPro"/>
</dbReference>
<dbReference type="PANTHER" id="PTHR42852">
    <property type="entry name" value="THIOL:DISULFIDE INTERCHANGE PROTEIN DSBE"/>
    <property type="match status" value="1"/>
</dbReference>
<name>A0A6S7C9N7_9BURK</name>
<reference evidence="3 4" key="1">
    <citation type="submission" date="2020-04" db="EMBL/GenBank/DDBJ databases">
        <authorList>
            <person name="De Canck E."/>
        </authorList>
    </citation>
    <scope>NUCLEOTIDE SEQUENCE [LARGE SCALE GENOMIC DNA]</scope>
    <source>
        <strain evidence="3 4">LMG 26788</strain>
    </source>
</reference>
<dbReference type="PANTHER" id="PTHR42852:SF13">
    <property type="entry name" value="PROTEIN DIPZ"/>
    <property type="match status" value="1"/>
</dbReference>
<protein>
    <submittedName>
        <fullName evidence="3">Thiol-disulfide oxidoreductase ResA</fullName>
    </submittedName>
</protein>